<dbReference type="PANTHER" id="PTHR30151">
    <property type="entry name" value="ALKANE SULFONATE ABC TRANSPORTER-RELATED, MEMBRANE SUBUNIT"/>
    <property type="match status" value="1"/>
</dbReference>
<keyword evidence="4 7" id="KW-0812">Transmembrane</keyword>
<dbReference type="Proteomes" id="UP000199706">
    <property type="component" value="Unassembled WGS sequence"/>
</dbReference>
<dbReference type="GO" id="GO:0005886">
    <property type="term" value="C:plasma membrane"/>
    <property type="evidence" value="ECO:0007669"/>
    <property type="project" value="UniProtKB-SubCell"/>
</dbReference>
<feature type="transmembrane region" description="Helical" evidence="7">
    <location>
        <begin position="50"/>
        <end position="69"/>
    </location>
</feature>
<proteinExistence type="inferred from homology"/>
<evidence type="ECO:0000256" key="1">
    <source>
        <dbReference type="ARBA" id="ARBA00004651"/>
    </source>
</evidence>
<dbReference type="PANTHER" id="PTHR30151:SF39">
    <property type="entry name" value="ABC TRANSPORTER PERMEASE PROTEIN"/>
    <property type="match status" value="1"/>
</dbReference>
<dbReference type="GO" id="GO:0042918">
    <property type="term" value="P:alkanesulfonate transmembrane transport"/>
    <property type="evidence" value="ECO:0007669"/>
    <property type="project" value="UniProtKB-ARBA"/>
</dbReference>
<dbReference type="EMBL" id="FNCJ01000016">
    <property type="protein sequence ID" value="SDI02972.1"/>
    <property type="molecule type" value="Genomic_DNA"/>
</dbReference>
<dbReference type="InterPro" id="IPR035906">
    <property type="entry name" value="MetI-like_sf"/>
</dbReference>
<reference evidence="9 10" key="1">
    <citation type="submission" date="2016-10" db="EMBL/GenBank/DDBJ databases">
        <authorList>
            <person name="de Groot N.N."/>
        </authorList>
    </citation>
    <scope>NUCLEOTIDE SEQUENCE [LARGE SCALE GENOMIC DNA]</scope>
    <source>
        <strain evidence="9 10">LMG 2247</strain>
    </source>
</reference>
<evidence type="ECO:0000313" key="10">
    <source>
        <dbReference type="Proteomes" id="UP000199706"/>
    </source>
</evidence>
<gene>
    <name evidence="9" type="ORF">SAMN05216466_11652</name>
</gene>
<protein>
    <submittedName>
        <fullName evidence="9">Sulfonate transport system permease protein</fullName>
    </submittedName>
</protein>
<feature type="domain" description="ABC transmembrane type-1" evidence="8">
    <location>
        <begin position="97"/>
        <end position="285"/>
    </location>
</feature>
<keyword evidence="2 7" id="KW-0813">Transport</keyword>
<dbReference type="Pfam" id="PF00528">
    <property type="entry name" value="BPD_transp_1"/>
    <property type="match status" value="1"/>
</dbReference>
<evidence type="ECO:0000256" key="5">
    <source>
        <dbReference type="ARBA" id="ARBA00022989"/>
    </source>
</evidence>
<evidence type="ECO:0000256" key="4">
    <source>
        <dbReference type="ARBA" id="ARBA00022692"/>
    </source>
</evidence>
<dbReference type="PROSITE" id="PS50928">
    <property type="entry name" value="ABC_TM1"/>
    <property type="match status" value="1"/>
</dbReference>
<feature type="transmembrane region" description="Helical" evidence="7">
    <location>
        <begin position="262"/>
        <end position="284"/>
    </location>
</feature>
<sequence>MASTSDETLPFEVDEVRRLGTHAPLADGASHARPSAGQQQPQLRRSLRRWQIAGLLLPLGLLALIEVLVRTHVVPDHLLPAPSTIAETLWQMGAARLGRHIAASTLRVLAGFGIGAALALVLGAAMGLSHRLDALLEPCFQALRSIPSLAWVPVLLLWMGIDEAPKITLIAIGAFFPVHLSVVAGIRGVDRKLVELGAIYRLTPAALFRRILLPAALPQIFTGLRTGLSLAWMFMVAAELIAATRGLGYMLSDGRETGRPDLVFGAILLLAVLGKLSDGAMRWLEHSVLGWRDAFDAFNDQSRAGEKR</sequence>
<comment type="subcellular location">
    <subcellularLocation>
        <location evidence="1 7">Cell membrane</location>
        <topology evidence="1 7">Multi-pass membrane protein</topology>
    </subcellularLocation>
</comment>
<dbReference type="CDD" id="cd06261">
    <property type="entry name" value="TM_PBP2"/>
    <property type="match status" value="1"/>
</dbReference>
<dbReference type="AlphaFoldDB" id="A0A1G8H8K6"/>
<keyword evidence="6 7" id="KW-0472">Membrane</keyword>
<organism evidence="9 10">
    <name type="scientific">Paraburkholderia phenazinium</name>
    <dbReference type="NCBI Taxonomy" id="60549"/>
    <lineage>
        <taxon>Bacteria</taxon>
        <taxon>Pseudomonadati</taxon>
        <taxon>Pseudomonadota</taxon>
        <taxon>Betaproteobacteria</taxon>
        <taxon>Burkholderiales</taxon>
        <taxon>Burkholderiaceae</taxon>
        <taxon>Paraburkholderia</taxon>
    </lineage>
</organism>
<dbReference type="SUPFAM" id="SSF161098">
    <property type="entry name" value="MetI-like"/>
    <property type="match status" value="1"/>
</dbReference>
<keyword evidence="5 7" id="KW-1133">Transmembrane helix</keyword>
<dbReference type="InterPro" id="IPR000515">
    <property type="entry name" value="MetI-like"/>
</dbReference>
<dbReference type="RefSeq" id="WP_090689764.1">
    <property type="nucleotide sequence ID" value="NZ_CADERL010000021.1"/>
</dbReference>
<dbReference type="FunFam" id="1.10.3720.10:FF:000003">
    <property type="entry name" value="Aliphatic sulfonate ABC transporter permease"/>
    <property type="match status" value="1"/>
</dbReference>
<feature type="transmembrane region" description="Helical" evidence="7">
    <location>
        <begin position="198"/>
        <end position="217"/>
    </location>
</feature>
<feature type="transmembrane region" description="Helical" evidence="7">
    <location>
        <begin position="229"/>
        <end position="250"/>
    </location>
</feature>
<feature type="transmembrane region" description="Helical" evidence="7">
    <location>
        <begin position="108"/>
        <end position="130"/>
    </location>
</feature>
<feature type="transmembrane region" description="Helical" evidence="7">
    <location>
        <begin position="167"/>
        <end position="186"/>
    </location>
</feature>
<comment type="similarity">
    <text evidence="7">Belongs to the binding-protein-dependent transport system permease family.</text>
</comment>
<dbReference type="Gene3D" id="1.10.3720.10">
    <property type="entry name" value="MetI-like"/>
    <property type="match status" value="1"/>
</dbReference>
<evidence type="ECO:0000313" key="9">
    <source>
        <dbReference type="EMBL" id="SDI02972.1"/>
    </source>
</evidence>
<evidence type="ECO:0000256" key="7">
    <source>
        <dbReference type="RuleBase" id="RU363032"/>
    </source>
</evidence>
<keyword evidence="3" id="KW-1003">Cell membrane</keyword>
<feature type="transmembrane region" description="Helical" evidence="7">
    <location>
        <begin position="142"/>
        <end position="161"/>
    </location>
</feature>
<evidence type="ECO:0000256" key="6">
    <source>
        <dbReference type="ARBA" id="ARBA00023136"/>
    </source>
</evidence>
<dbReference type="GO" id="GO:0010438">
    <property type="term" value="P:cellular response to sulfur starvation"/>
    <property type="evidence" value="ECO:0007669"/>
    <property type="project" value="TreeGrafter"/>
</dbReference>
<name>A0A1G8H8K6_9BURK</name>
<dbReference type="OrthoDB" id="8859188at2"/>
<evidence type="ECO:0000259" key="8">
    <source>
        <dbReference type="PROSITE" id="PS50928"/>
    </source>
</evidence>
<evidence type="ECO:0000256" key="3">
    <source>
        <dbReference type="ARBA" id="ARBA00022475"/>
    </source>
</evidence>
<evidence type="ECO:0000256" key="2">
    <source>
        <dbReference type="ARBA" id="ARBA00022448"/>
    </source>
</evidence>
<accession>A0A1G8H8K6</accession>